<keyword evidence="9" id="KW-0066">ATP synthesis</keyword>
<evidence type="ECO:0000256" key="5">
    <source>
        <dbReference type="ARBA" id="ARBA00022781"/>
    </source>
</evidence>
<keyword evidence="8 10" id="KW-0472">Membrane</keyword>
<dbReference type="EMBL" id="VCGU01000008">
    <property type="protein sequence ID" value="TRY72379.1"/>
    <property type="molecule type" value="Genomic_DNA"/>
</dbReference>
<gene>
    <name evidence="11" type="ORF">TCAL_04747</name>
</gene>
<dbReference type="OMA" id="PAEYNRA"/>
<comment type="caution">
    <text evidence="11">The sequence shown here is derived from an EMBL/GenBank/DDBJ whole genome shotgun (WGS) entry which is preliminary data.</text>
</comment>
<dbReference type="Proteomes" id="UP000318571">
    <property type="component" value="Chromosome 7"/>
</dbReference>
<dbReference type="InterPro" id="IPR019344">
    <property type="entry name" value="F1F0-ATPsyn_F_prd"/>
</dbReference>
<dbReference type="GO" id="GO:0045259">
    <property type="term" value="C:proton-transporting ATP synthase complex"/>
    <property type="evidence" value="ECO:0007669"/>
    <property type="project" value="UniProtKB-KW"/>
</dbReference>
<sequence length="109" mass="12824">MFGFGELPKEYNVKIHGPYDPAVYYGPKDTPLSEVKLGQLPAWLSRRSKNPVDWVRAGSRGYWRWSHKYLFPKHSGIVPVVQMAVGLSFFFWALNMSDIRKHKLQKYHW</sequence>
<name>A0A553P3W1_TIGCA</name>
<comment type="similarity">
    <text evidence="2">Belongs to the ATPase F chain family.</text>
</comment>
<evidence type="ECO:0000256" key="1">
    <source>
        <dbReference type="ARBA" id="ARBA00004325"/>
    </source>
</evidence>
<dbReference type="PANTHER" id="PTHR13080">
    <property type="entry name" value="ATP SYNTHASE F CHAIN, MITOCHONDRIAL-RELATED"/>
    <property type="match status" value="1"/>
</dbReference>
<organism evidence="11 12">
    <name type="scientific">Tigriopus californicus</name>
    <name type="common">Marine copepod</name>
    <dbReference type="NCBI Taxonomy" id="6832"/>
    <lineage>
        <taxon>Eukaryota</taxon>
        <taxon>Metazoa</taxon>
        <taxon>Ecdysozoa</taxon>
        <taxon>Arthropoda</taxon>
        <taxon>Crustacea</taxon>
        <taxon>Multicrustacea</taxon>
        <taxon>Hexanauplia</taxon>
        <taxon>Copepoda</taxon>
        <taxon>Harpacticoida</taxon>
        <taxon>Harpacticidae</taxon>
        <taxon>Tigriopus</taxon>
    </lineage>
</organism>
<protein>
    <recommendedName>
        <fullName evidence="13">ATP synthase subunit f, mitochondrial</fullName>
    </recommendedName>
</protein>
<dbReference type="GO" id="GO:0031966">
    <property type="term" value="C:mitochondrial membrane"/>
    <property type="evidence" value="ECO:0007669"/>
    <property type="project" value="UniProtKB-SubCell"/>
</dbReference>
<feature type="transmembrane region" description="Helical" evidence="10">
    <location>
        <begin position="76"/>
        <end position="94"/>
    </location>
</feature>
<comment type="subcellular location">
    <subcellularLocation>
        <location evidence="1">Mitochondrion membrane</location>
    </subcellularLocation>
</comment>
<evidence type="ECO:0000256" key="6">
    <source>
        <dbReference type="ARBA" id="ARBA00023065"/>
    </source>
</evidence>
<evidence type="ECO:0000256" key="2">
    <source>
        <dbReference type="ARBA" id="ARBA00005895"/>
    </source>
</evidence>
<reference evidence="11 12" key="1">
    <citation type="journal article" date="2018" name="Nat. Ecol. Evol.">
        <title>Genomic signatures of mitonuclear coevolution across populations of Tigriopus californicus.</title>
        <authorList>
            <person name="Barreto F.S."/>
            <person name="Watson E.T."/>
            <person name="Lima T.G."/>
            <person name="Willett C.S."/>
            <person name="Edmands S."/>
            <person name="Li W."/>
            <person name="Burton R.S."/>
        </authorList>
    </citation>
    <scope>NUCLEOTIDE SEQUENCE [LARGE SCALE GENOMIC DNA]</scope>
    <source>
        <strain evidence="11 12">San Diego</strain>
    </source>
</reference>
<keyword evidence="5" id="KW-0375">Hydrogen ion transport</keyword>
<dbReference type="GO" id="GO:0042776">
    <property type="term" value="P:proton motive force-driven mitochondrial ATP synthesis"/>
    <property type="evidence" value="ECO:0007669"/>
    <property type="project" value="TreeGrafter"/>
</dbReference>
<evidence type="ECO:0008006" key="13">
    <source>
        <dbReference type="Google" id="ProtNLM"/>
    </source>
</evidence>
<dbReference type="STRING" id="6832.A0A553P3W1"/>
<evidence type="ECO:0000256" key="3">
    <source>
        <dbReference type="ARBA" id="ARBA00022448"/>
    </source>
</evidence>
<dbReference type="GO" id="GO:0046933">
    <property type="term" value="F:proton-transporting ATP synthase activity, rotational mechanism"/>
    <property type="evidence" value="ECO:0007669"/>
    <property type="project" value="TreeGrafter"/>
</dbReference>
<dbReference type="PANTHER" id="PTHR13080:SF20">
    <property type="entry name" value="ATP SYNTHASE SUBUNIT F, MITOCHONDRIAL-RELATED"/>
    <property type="match status" value="1"/>
</dbReference>
<evidence type="ECO:0000256" key="9">
    <source>
        <dbReference type="ARBA" id="ARBA00023310"/>
    </source>
</evidence>
<dbReference type="Pfam" id="PF10206">
    <property type="entry name" value="WRW"/>
    <property type="match status" value="1"/>
</dbReference>
<keyword evidence="6" id="KW-0406">Ion transport</keyword>
<keyword evidence="12" id="KW-1185">Reference proteome</keyword>
<evidence type="ECO:0000256" key="10">
    <source>
        <dbReference type="SAM" id="Phobius"/>
    </source>
</evidence>
<keyword evidence="10" id="KW-1133">Transmembrane helix</keyword>
<evidence type="ECO:0000256" key="7">
    <source>
        <dbReference type="ARBA" id="ARBA00023128"/>
    </source>
</evidence>
<evidence type="ECO:0000256" key="4">
    <source>
        <dbReference type="ARBA" id="ARBA00022547"/>
    </source>
</evidence>
<evidence type="ECO:0000313" key="11">
    <source>
        <dbReference type="EMBL" id="TRY72379.1"/>
    </source>
</evidence>
<accession>A0A553P3W1</accession>
<dbReference type="AlphaFoldDB" id="A0A553P3W1"/>
<evidence type="ECO:0000256" key="8">
    <source>
        <dbReference type="ARBA" id="ARBA00023136"/>
    </source>
</evidence>
<keyword evidence="4" id="KW-0138">CF(0)</keyword>
<proteinExistence type="inferred from homology"/>
<evidence type="ECO:0000313" key="12">
    <source>
        <dbReference type="Proteomes" id="UP000318571"/>
    </source>
</evidence>
<dbReference type="OrthoDB" id="8921675at2759"/>
<keyword evidence="10" id="KW-0812">Transmembrane</keyword>
<keyword evidence="7" id="KW-0496">Mitochondrion</keyword>
<keyword evidence="3" id="KW-0813">Transport</keyword>